<evidence type="ECO:0000256" key="7">
    <source>
        <dbReference type="ARBA" id="ARBA00022801"/>
    </source>
</evidence>
<keyword evidence="5 9" id="KW-0540">Nuclease</keyword>
<feature type="binding site" evidence="9">
    <location>
        <position position="168"/>
    </location>
    <ligand>
        <name>Mg(2+)</name>
        <dbReference type="ChEBI" id="CHEBI:18420"/>
    </ligand>
</feature>
<feature type="active site" evidence="9">
    <location>
        <position position="99"/>
    </location>
</feature>
<evidence type="ECO:0000256" key="1">
    <source>
        <dbReference type="ARBA" id="ARBA00000109"/>
    </source>
</evidence>
<reference evidence="12 13" key="1">
    <citation type="submission" date="2017-10" db="EMBL/GenBank/DDBJ databases">
        <title>Novel microbial diversity and functional potential in the marine mammal oral microbiome.</title>
        <authorList>
            <person name="Dudek N.K."/>
            <person name="Sun C.L."/>
            <person name="Burstein D."/>
            <person name="Kantor R.S."/>
            <person name="Aliaga Goltsman D.S."/>
            <person name="Bik E.M."/>
            <person name="Thomas B.C."/>
            <person name="Banfield J.F."/>
            <person name="Relman D.A."/>
        </authorList>
    </citation>
    <scope>NUCLEOTIDE SEQUENCE [LARGE SCALE GENOMIC DNA]</scope>
    <source>
        <strain evidence="12">DOLJORAL78_47_16</strain>
    </source>
</reference>
<comment type="cofactor">
    <cofactor evidence="9">
        <name>Mg(2+)</name>
        <dbReference type="ChEBI" id="CHEBI:18420"/>
    </cofactor>
</comment>
<evidence type="ECO:0000256" key="6">
    <source>
        <dbReference type="ARBA" id="ARBA00022759"/>
    </source>
</evidence>
<dbReference type="GO" id="GO:0006364">
    <property type="term" value="P:rRNA processing"/>
    <property type="evidence" value="ECO:0007669"/>
    <property type="project" value="UniProtKB-UniRule"/>
</dbReference>
<dbReference type="Gene3D" id="1.10.1520.10">
    <property type="entry name" value="Ribonuclease III domain"/>
    <property type="match status" value="1"/>
</dbReference>
<dbReference type="GO" id="GO:0004525">
    <property type="term" value="F:ribonuclease III activity"/>
    <property type="evidence" value="ECO:0007669"/>
    <property type="project" value="UniProtKB-UniRule"/>
</dbReference>
<dbReference type="AlphaFoldDB" id="A0A2G6KGE9"/>
<comment type="similarity">
    <text evidence="2">Belongs to the ribonuclease III family.</text>
</comment>
<evidence type="ECO:0000259" key="10">
    <source>
        <dbReference type="PROSITE" id="PS50137"/>
    </source>
</evidence>
<protein>
    <recommendedName>
        <fullName evidence="9">Ribonuclease 3</fullName>
        <ecNumber evidence="9">3.1.26.3</ecNumber>
    </recommendedName>
    <alternativeName>
        <fullName evidence="9">Ribonuclease III</fullName>
        <shortName evidence="9">RNase III</shortName>
    </alternativeName>
</protein>
<dbReference type="GO" id="GO:0005737">
    <property type="term" value="C:cytoplasm"/>
    <property type="evidence" value="ECO:0007669"/>
    <property type="project" value="UniProtKB-SubCell"/>
</dbReference>
<dbReference type="InterPro" id="IPR036389">
    <property type="entry name" value="RNase_III_sf"/>
</dbReference>
<feature type="domain" description="RNase III" evidence="11">
    <location>
        <begin position="53"/>
        <end position="182"/>
    </location>
</feature>
<dbReference type="SMART" id="SM00535">
    <property type="entry name" value="RIBOc"/>
    <property type="match status" value="1"/>
</dbReference>
<keyword evidence="6 9" id="KW-0255">Endonuclease</keyword>
<dbReference type="GO" id="GO:0019843">
    <property type="term" value="F:rRNA binding"/>
    <property type="evidence" value="ECO:0007669"/>
    <property type="project" value="UniProtKB-KW"/>
</dbReference>
<sequence length="284" mass="32365">MDQQQEHETPTASWWSNIISFFRAQASSKNAAHPDNHSTLKDTLVSRILPEDYEALYANLGYRFQNNALLRQALTHRSFMNESGHPDIEDNERMEFFGDSVLGFVICNFLYQHFPQYDEGDLSRIKSHVVSEPFLAVIARELELGTYLLLGKGEAASGGHEKNSLLSDCYEAVVASIYLDGGIEPAREFLLRCFQEKIVTLVEKQHILDHKSLFQERAQEIFRCTPRYKLREIIGPDHDKTFEVDVFIKHEIFSVGTGKNRKEAEQSAAKAALAKLNIRTGKVK</sequence>
<keyword evidence="9" id="KW-0963">Cytoplasm</keyword>
<evidence type="ECO:0000256" key="3">
    <source>
        <dbReference type="ARBA" id="ARBA00022552"/>
    </source>
</evidence>
<evidence type="ECO:0000256" key="5">
    <source>
        <dbReference type="ARBA" id="ARBA00022722"/>
    </source>
</evidence>
<comment type="subcellular location">
    <subcellularLocation>
        <location evidence="9">Cytoplasm</location>
    </subcellularLocation>
</comment>
<evidence type="ECO:0000313" key="13">
    <source>
        <dbReference type="Proteomes" id="UP000230821"/>
    </source>
</evidence>
<dbReference type="GO" id="GO:0006397">
    <property type="term" value="P:mRNA processing"/>
    <property type="evidence" value="ECO:0007669"/>
    <property type="project" value="UniProtKB-UniRule"/>
</dbReference>
<dbReference type="InterPro" id="IPR011907">
    <property type="entry name" value="RNase_III"/>
</dbReference>
<accession>A0A2G6KGE9</accession>
<proteinExistence type="inferred from homology"/>
<dbReference type="GO" id="GO:0010468">
    <property type="term" value="P:regulation of gene expression"/>
    <property type="evidence" value="ECO:0007669"/>
    <property type="project" value="TreeGrafter"/>
</dbReference>
<dbReference type="EC" id="3.1.26.3" evidence="9"/>
<dbReference type="SUPFAM" id="SSF54768">
    <property type="entry name" value="dsRNA-binding domain-like"/>
    <property type="match status" value="1"/>
</dbReference>
<dbReference type="SMART" id="SM00358">
    <property type="entry name" value="DSRM"/>
    <property type="match status" value="1"/>
</dbReference>
<dbReference type="PROSITE" id="PS50137">
    <property type="entry name" value="DS_RBD"/>
    <property type="match status" value="1"/>
</dbReference>
<evidence type="ECO:0000256" key="4">
    <source>
        <dbReference type="ARBA" id="ARBA00022664"/>
    </source>
</evidence>
<keyword evidence="4 9" id="KW-0507">mRNA processing</keyword>
<gene>
    <name evidence="9 12" type="primary">rnc</name>
    <name evidence="12" type="ORF">CSA56_06925</name>
</gene>
<comment type="function">
    <text evidence="9">Digests double-stranded RNA. Involved in the processing of primary rRNA transcript to yield the immediate precursors to the large and small rRNAs (23S and 16S). Processes some mRNAs, and tRNAs when they are encoded in the rRNA operon. Processes pre-crRNA and tracrRNA of type II CRISPR loci if present in the organism.</text>
</comment>
<keyword evidence="9" id="KW-0460">Magnesium</keyword>
<keyword evidence="9" id="KW-0479">Metal-binding</keyword>
<dbReference type="SUPFAM" id="SSF69065">
    <property type="entry name" value="RNase III domain-like"/>
    <property type="match status" value="1"/>
</dbReference>
<dbReference type="NCBIfam" id="TIGR02191">
    <property type="entry name" value="RNaseIII"/>
    <property type="match status" value="1"/>
</dbReference>
<feature type="domain" description="DRBM" evidence="10">
    <location>
        <begin position="209"/>
        <end position="278"/>
    </location>
</feature>
<dbReference type="Proteomes" id="UP000230821">
    <property type="component" value="Unassembled WGS sequence"/>
</dbReference>
<comment type="subunit">
    <text evidence="9">Homodimer.</text>
</comment>
<keyword evidence="8 9" id="KW-0694">RNA-binding</keyword>
<evidence type="ECO:0000259" key="11">
    <source>
        <dbReference type="PROSITE" id="PS50142"/>
    </source>
</evidence>
<keyword evidence="7 9" id="KW-0378">Hydrolase</keyword>
<keyword evidence="9" id="KW-0699">rRNA-binding</keyword>
<organism evidence="12 13">
    <name type="scientific">candidate division KSB3 bacterium</name>
    <dbReference type="NCBI Taxonomy" id="2044937"/>
    <lineage>
        <taxon>Bacteria</taxon>
        <taxon>candidate division KSB3</taxon>
    </lineage>
</organism>
<dbReference type="InterPro" id="IPR014720">
    <property type="entry name" value="dsRBD_dom"/>
</dbReference>
<dbReference type="Pfam" id="PF14622">
    <property type="entry name" value="Ribonucleas_3_3"/>
    <property type="match status" value="1"/>
</dbReference>
<dbReference type="PANTHER" id="PTHR11207">
    <property type="entry name" value="RIBONUCLEASE III"/>
    <property type="match status" value="1"/>
</dbReference>
<dbReference type="InterPro" id="IPR000999">
    <property type="entry name" value="RNase_III_dom"/>
</dbReference>
<dbReference type="Gene3D" id="3.30.160.20">
    <property type="match status" value="1"/>
</dbReference>
<feature type="binding site" evidence="9">
    <location>
        <position position="171"/>
    </location>
    <ligand>
        <name>Mg(2+)</name>
        <dbReference type="ChEBI" id="CHEBI:18420"/>
    </ligand>
</feature>
<evidence type="ECO:0000256" key="8">
    <source>
        <dbReference type="ARBA" id="ARBA00022884"/>
    </source>
</evidence>
<dbReference type="GO" id="GO:0003725">
    <property type="term" value="F:double-stranded RNA binding"/>
    <property type="evidence" value="ECO:0007669"/>
    <property type="project" value="TreeGrafter"/>
</dbReference>
<dbReference type="EMBL" id="PDSK01000077">
    <property type="protein sequence ID" value="PIE34746.1"/>
    <property type="molecule type" value="Genomic_DNA"/>
</dbReference>
<evidence type="ECO:0000313" key="12">
    <source>
        <dbReference type="EMBL" id="PIE34746.1"/>
    </source>
</evidence>
<comment type="caution">
    <text evidence="12">The sequence shown here is derived from an EMBL/GenBank/DDBJ whole genome shotgun (WGS) entry which is preliminary data.</text>
</comment>
<dbReference type="GO" id="GO:0008033">
    <property type="term" value="P:tRNA processing"/>
    <property type="evidence" value="ECO:0007669"/>
    <property type="project" value="UniProtKB-KW"/>
</dbReference>
<dbReference type="HAMAP" id="MF_00104">
    <property type="entry name" value="RNase_III"/>
    <property type="match status" value="1"/>
</dbReference>
<dbReference type="PANTHER" id="PTHR11207:SF0">
    <property type="entry name" value="RIBONUCLEASE 3"/>
    <property type="match status" value="1"/>
</dbReference>
<dbReference type="CDD" id="cd10845">
    <property type="entry name" value="DSRM_RNAse_III_family"/>
    <property type="match status" value="1"/>
</dbReference>
<keyword evidence="9" id="KW-0819">tRNA processing</keyword>
<evidence type="ECO:0000256" key="9">
    <source>
        <dbReference type="HAMAP-Rule" id="MF_00104"/>
    </source>
</evidence>
<feature type="binding site" evidence="9">
    <location>
        <position position="95"/>
    </location>
    <ligand>
        <name>Mg(2+)</name>
        <dbReference type="ChEBI" id="CHEBI:18420"/>
    </ligand>
</feature>
<dbReference type="Pfam" id="PF00035">
    <property type="entry name" value="dsrm"/>
    <property type="match status" value="1"/>
</dbReference>
<comment type="catalytic activity">
    <reaction evidence="1 9">
        <text>Endonucleolytic cleavage to 5'-phosphomonoester.</text>
        <dbReference type="EC" id="3.1.26.3"/>
    </reaction>
</comment>
<evidence type="ECO:0000256" key="2">
    <source>
        <dbReference type="ARBA" id="ARBA00010183"/>
    </source>
</evidence>
<keyword evidence="3 9" id="KW-0698">rRNA processing</keyword>
<feature type="active site" evidence="9">
    <location>
        <position position="171"/>
    </location>
</feature>
<name>A0A2G6KGE9_9BACT</name>
<dbReference type="FunFam" id="1.10.1520.10:FF:000001">
    <property type="entry name" value="Ribonuclease 3"/>
    <property type="match status" value="1"/>
</dbReference>
<dbReference type="CDD" id="cd00593">
    <property type="entry name" value="RIBOc"/>
    <property type="match status" value="1"/>
</dbReference>
<dbReference type="PROSITE" id="PS50142">
    <property type="entry name" value="RNASE_3_2"/>
    <property type="match status" value="1"/>
</dbReference>
<dbReference type="GO" id="GO:0046872">
    <property type="term" value="F:metal ion binding"/>
    <property type="evidence" value="ECO:0007669"/>
    <property type="project" value="UniProtKB-KW"/>
</dbReference>